<gene>
    <name evidence="7" type="ORF">GCM10011333_33990</name>
</gene>
<dbReference type="PANTHER" id="PTHR12131:SF1">
    <property type="entry name" value="ATP-DEPENDENT RNA HELICASE SUPV3L1, MITOCHONDRIAL-RELATED"/>
    <property type="match status" value="1"/>
</dbReference>
<feature type="domain" description="Helicase ATP-binding" evidence="5">
    <location>
        <begin position="41"/>
        <end position="181"/>
    </location>
</feature>
<evidence type="ECO:0000256" key="1">
    <source>
        <dbReference type="ARBA" id="ARBA00022741"/>
    </source>
</evidence>
<dbReference type="PROSITE" id="PS51194">
    <property type="entry name" value="HELICASE_CTER"/>
    <property type="match status" value="1"/>
</dbReference>
<protein>
    <submittedName>
        <fullName evidence="7">DEAD/DEAH box helicase</fullName>
    </submittedName>
</protein>
<dbReference type="Gene3D" id="3.40.50.300">
    <property type="entry name" value="P-loop containing nucleotide triphosphate hydrolases"/>
    <property type="match status" value="2"/>
</dbReference>
<dbReference type="GO" id="GO:0004386">
    <property type="term" value="F:helicase activity"/>
    <property type="evidence" value="ECO:0007669"/>
    <property type="project" value="UniProtKB-KW"/>
</dbReference>
<dbReference type="InterPro" id="IPR027417">
    <property type="entry name" value="P-loop_NTPase"/>
</dbReference>
<keyword evidence="8" id="KW-1185">Reference proteome</keyword>
<dbReference type="EMBL" id="BMFY01000024">
    <property type="protein sequence ID" value="GGA28425.1"/>
    <property type="molecule type" value="Genomic_DNA"/>
</dbReference>
<comment type="caution">
    <text evidence="7">The sequence shown here is derived from an EMBL/GenBank/DDBJ whole genome shotgun (WGS) entry which is preliminary data.</text>
</comment>
<dbReference type="SMART" id="SM00490">
    <property type="entry name" value="HELICc"/>
    <property type="match status" value="1"/>
</dbReference>
<evidence type="ECO:0000259" key="5">
    <source>
        <dbReference type="PROSITE" id="PS51192"/>
    </source>
</evidence>
<dbReference type="GO" id="GO:0003676">
    <property type="term" value="F:nucleic acid binding"/>
    <property type="evidence" value="ECO:0007669"/>
    <property type="project" value="InterPro"/>
</dbReference>
<evidence type="ECO:0000313" key="8">
    <source>
        <dbReference type="Proteomes" id="UP000616114"/>
    </source>
</evidence>
<accession>A0A8J2U1G8</accession>
<dbReference type="GO" id="GO:0016787">
    <property type="term" value="F:hydrolase activity"/>
    <property type="evidence" value="ECO:0007669"/>
    <property type="project" value="UniProtKB-KW"/>
</dbReference>
<dbReference type="Pfam" id="PF12029">
    <property type="entry name" value="DUF3516"/>
    <property type="match status" value="1"/>
</dbReference>
<dbReference type="PANTHER" id="PTHR12131">
    <property type="entry name" value="ATP-DEPENDENT RNA AND DNA HELICASE"/>
    <property type="match status" value="1"/>
</dbReference>
<name>A0A8J2U1G8_9MICO</name>
<evidence type="ECO:0000259" key="6">
    <source>
        <dbReference type="PROSITE" id="PS51194"/>
    </source>
</evidence>
<sequence length="846" mass="92546">MARTLPLVPEDHADADTCLEVFSDWVREQGMELYPAQEEAIMAVLSDEHAIVSTPTGSGKSMIALAAHHYAVSTGRRSYYTAPLKALVSEKFFALVDVFGAEQVGMVTGDSAVNPEAPLICCTAEVLANHALRAGPGAGADQVVMDEFHFFADPQRGWAWQVPLIELTGAQFVLMSATLGELSGIITHLERRTGRGVSLISSAQRPVPLDYEYSEVPLQERLQALLQDGKAPVYVVAFAQAEAVRLAQSLTSAGVSDRAARDRIAEALGDFRFSTGFGRTLSRLVRHGIGVHHAGMLPRYRRLVEQLAQQGLLTVICGTDSLGVGINVPIRTVLLTGLTKYDGERTRHLSAREFHQIAGRAGRAGYDARGSVVLQAPEHVIENAKLLAKAGDAKKRRKIVKKKAPEGFVSWGRGSFERLIEAEPEPLVPRLRMSHAMVLNLLARPGATAGTVREFIESSLEPRPRQLDLMLRAIEIGRSLLAAGVLRAQPDGGFLLAENLGEDFALNQPLSPFAFAAFALFDPGGDEDGTSPGTAGHGEHAMNILSIVEAIVPAPAVILRAQRKAARDEAMSEMKAEGLDYVERMNALEEIGWPEPNGDLLREAFDAYAAEHPWVRDWELEPKAVVADMVAQGMSFQDFISRYQLARSEGAVLRYLSDLYRALRQTVPAESLDEELRDVIAWLGELVRQVDSSLLDEWEALMAPDGASHRAEATGGAALAPPQRPFSQSGRAFLKAVRNALFQRVLLAERGDYRTLGELDAEAGWTAETWEDAVEPYFDEYSRMDTGPAARSMEYLHIEKGSEQWRVRQAFADPEDNRDWAIEAVVDLPASDQAGEPVLRIERVGA</sequence>
<dbReference type="Pfam" id="PF00270">
    <property type="entry name" value="DEAD"/>
    <property type="match status" value="1"/>
</dbReference>
<dbReference type="InterPro" id="IPR001650">
    <property type="entry name" value="Helicase_C-like"/>
</dbReference>
<dbReference type="SUPFAM" id="SSF52540">
    <property type="entry name" value="P-loop containing nucleoside triphosphate hydrolases"/>
    <property type="match status" value="1"/>
</dbReference>
<dbReference type="InterPro" id="IPR014001">
    <property type="entry name" value="Helicase_ATP-bd"/>
</dbReference>
<keyword evidence="2" id="KW-0378">Hydrolase</keyword>
<keyword evidence="4" id="KW-0067">ATP-binding</keyword>
<proteinExistence type="predicted"/>
<evidence type="ECO:0000313" key="7">
    <source>
        <dbReference type="EMBL" id="GGA28425.1"/>
    </source>
</evidence>
<evidence type="ECO:0000256" key="2">
    <source>
        <dbReference type="ARBA" id="ARBA00022801"/>
    </source>
</evidence>
<dbReference type="InterPro" id="IPR011545">
    <property type="entry name" value="DEAD/DEAH_box_helicase_dom"/>
</dbReference>
<dbReference type="GO" id="GO:0005524">
    <property type="term" value="F:ATP binding"/>
    <property type="evidence" value="ECO:0007669"/>
    <property type="project" value="UniProtKB-KW"/>
</dbReference>
<reference evidence="7" key="2">
    <citation type="submission" date="2020-09" db="EMBL/GenBank/DDBJ databases">
        <authorList>
            <person name="Sun Q."/>
            <person name="Zhou Y."/>
        </authorList>
    </citation>
    <scope>NUCLEOTIDE SEQUENCE</scope>
    <source>
        <strain evidence="7">CGMCC 1.12785</strain>
    </source>
</reference>
<dbReference type="Pfam" id="PF00271">
    <property type="entry name" value="Helicase_C"/>
    <property type="match status" value="1"/>
</dbReference>
<dbReference type="PROSITE" id="PS51192">
    <property type="entry name" value="HELICASE_ATP_BIND_1"/>
    <property type="match status" value="1"/>
</dbReference>
<dbReference type="InterPro" id="IPR021904">
    <property type="entry name" value="DUF3516"/>
</dbReference>
<evidence type="ECO:0000256" key="4">
    <source>
        <dbReference type="ARBA" id="ARBA00022840"/>
    </source>
</evidence>
<dbReference type="InterPro" id="IPR050699">
    <property type="entry name" value="RNA-DNA_Helicase"/>
</dbReference>
<dbReference type="Proteomes" id="UP000616114">
    <property type="component" value="Unassembled WGS sequence"/>
</dbReference>
<keyword evidence="3 7" id="KW-0347">Helicase</keyword>
<organism evidence="7 8">
    <name type="scientific">Sediminivirga luteola</name>
    <dbReference type="NCBI Taxonomy" id="1774748"/>
    <lineage>
        <taxon>Bacteria</taxon>
        <taxon>Bacillati</taxon>
        <taxon>Actinomycetota</taxon>
        <taxon>Actinomycetes</taxon>
        <taxon>Micrococcales</taxon>
        <taxon>Brevibacteriaceae</taxon>
        <taxon>Sediminivirga</taxon>
    </lineage>
</organism>
<evidence type="ECO:0000256" key="3">
    <source>
        <dbReference type="ARBA" id="ARBA00022806"/>
    </source>
</evidence>
<keyword evidence="1" id="KW-0547">Nucleotide-binding</keyword>
<feature type="domain" description="Helicase C-terminal" evidence="6">
    <location>
        <begin position="217"/>
        <end position="416"/>
    </location>
</feature>
<dbReference type="AlphaFoldDB" id="A0A8J2U1G8"/>
<dbReference type="RefSeq" id="WP_188552064.1">
    <property type="nucleotide sequence ID" value="NZ_BMFY01000024.1"/>
</dbReference>
<reference evidence="7" key="1">
    <citation type="journal article" date="2014" name="Int. J. Syst. Evol. Microbiol.">
        <title>Complete genome sequence of Corynebacterium casei LMG S-19264T (=DSM 44701T), isolated from a smear-ripened cheese.</title>
        <authorList>
            <consortium name="US DOE Joint Genome Institute (JGI-PGF)"/>
            <person name="Walter F."/>
            <person name="Albersmeier A."/>
            <person name="Kalinowski J."/>
            <person name="Ruckert C."/>
        </authorList>
    </citation>
    <scope>NUCLEOTIDE SEQUENCE</scope>
    <source>
        <strain evidence="7">CGMCC 1.12785</strain>
    </source>
</reference>
<dbReference type="SMART" id="SM00487">
    <property type="entry name" value="DEXDc"/>
    <property type="match status" value="1"/>
</dbReference>